<gene>
    <name evidence="9" type="primary">fadB2</name>
    <name evidence="9" type="ORF">UL81_10975</name>
</gene>
<dbReference type="SUPFAM" id="SSF51735">
    <property type="entry name" value="NAD(P)-binding Rossmann-fold domains"/>
    <property type="match status" value="1"/>
</dbReference>
<name>A0A0F6QXQ6_9CORY</name>
<evidence type="ECO:0000313" key="9">
    <source>
        <dbReference type="EMBL" id="AKE40127.1"/>
    </source>
</evidence>
<dbReference type="GO" id="GO:0070403">
    <property type="term" value="F:NAD+ binding"/>
    <property type="evidence" value="ECO:0007669"/>
    <property type="project" value="InterPro"/>
</dbReference>
<dbReference type="EC" id="1.1.1.157" evidence="9"/>
<keyword evidence="4 9" id="KW-0560">Oxidoreductase</keyword>
<dbReference type="GO" id="GO:0006635">
    <property type="term" value="P:fatty acid beta-oxidation"/>
    <property type="evidence" value="ECO:0007669"/>
    <property type="project" value="TreeGrafter"/>
</dbReference>
<evidence type="ECO:0000256" key="3">
    <source>
        <dbReference type="ARBA" id="ARBA00022832"/>
    </source>
</evidence>
<reference evidence="9 10" key="1">
    <citation type="journal article" date="2015" name="Genome Announc.">
        <title>Complete Genome Sequence of Corynebacterium camporealensis DSM 44610, Isolated from the Milk of a Manchega Sheep with Subclinical Mastitis.</title>
        <authorList>
            <person name="Ruckert C."/>
            <person name="Albersmeier A."/>
            <person name="Winkler A."/>
            <person name="Tauch A."/>
        </authorList>
    </citation>
    <scope>NUCLEOTIDE SEQUENCE [LARGE SCALE GENOMIC DNA]</scope>
    <source>
        <strain evidence="9 10">DSM 44610</strain>
    </source>
</reference>
<comment type="catalytic activity">
    <reaction evidence="7">
        <text>a (3S)-3-hydroxyacyl-CoA + NAD(+) = a 3-oxoacyl-CoA + NADH + H(+)</text>
        <dbReference type="Rhea" id="RHEA:22432"/>
        <dbReference type="ChEBI" id="CHEBI:15378"/>
        <dbReference type="ChEBI" id="CHEBI:57318"/>
        <dbReference type="ChEBI" id="CHEBI:57540"/>
        <dbReference type="ChEBI" id="CHEBI:57945"/>
        <dbReference type="ChEBI" id="CHEBI:90726"/>
        <dbReference type="EC" id="1.1.1.35"/>
    </reaction>
</comment>
<dbReference type="InterPro" id="IPR022694">
    <property type="entry name" value="3-OHacyl-CoA_DH"/>
</dbReference>
<dbReference type="RefSeq" id="WP_035106266.1">
    <property type="nucleotide sequence ID" value="NZ_CP011311.1"/>
</dbReference>
<dbReference type="InterPro" id="IPR006176">
    <property type="entry name" value="3-OHacyl-CoA_DH_NAD-bd"/>
</dbReference>
<dbReference type="KEGG" id="ccj:UL81_10975"/>
<evidence type="ECO:0000256" key="4">
    <source>
        <dbReference type="ARBA" id="ARBA00023002"/>
    </source>
</evidence>
<evidence type="ECO:0000256" key="2">
    <source>
        <dbReference type="ARBA" id="ARBA00005086"/>
    </source>
</evidence>
<organism evidence="9 10">
    <name type="scientific">Corynebacterium camporealensis</name>
    <dbReference type="NCBI Taxonomy" id="161896"/>
    <lineage>
        <taxon>Bacteria</taxon>
        <taxon>Bacillati</taxon>
        <taxon>Actinomycetota</taxon>
        <taxon>Actinomycetes</taxon>
        <taxon>Mycobacteriales</taxon>
        <taxon>Corynebacteriaceae</taxon>
        <taxon>Corynebacterium</taxon>
    </lineage>
</organism>
<dbReference type="AlphaFoldDB" id="A0A0F6QXQ6"/>
<dbReference type="HOGENOM" id="CLU_009834_2_0_11"/>
<sequence length="295" mass="32601">MTDIKNVSVIGAGVLGAQIAFVVAHAGFKVTAWDINDDAVEAAKGRFNSIGKSMIADLDTASEESVAKAHENLSLTTDMEAAVAEADIIIEAVPEKLDLKRSTWEKLGKAAPSHTIFCTNTSSLLGSEIADASGDPKRFINTHFANRVWVKNIVEIMPNPETDLKYRDIVEEFAHEADLAPVVLKKEQRAYLLNTMMVPFLQAAQYLYVNDVADVDQIDKDWRISMSTEMGPFEIMDMIGMRSIVNVAEGSGEDQPEWKKKFTELAKEMIEEGRSGQGDGEGFYKYDDNGNKIEK</sequence>
<dbReference type="PATRIC" id="fig|161896.4.peg.2141"/>
<dbReference type="STRING" id="161896.UL81_10975"/>
<keyword evidence="3" id="KW-0276">Fatty acid metabolism</keyword>
<dbReference type="NCBIfam" id="NF006143">
    <property type="entry name" value="PRK08293.1"/>
    <property type="match status" value="1"/>
</dbReference>
<evidence type="ECO:0000256" key="7">
    <source>
        <dbReference type="ARBA" id="ARBA00049556"/>
    </source>
</evidence>
<dbReference type="SUPFAM" id="SSF48179">
    <property type="entry name" value="6-phosphogluconate dehydrogenase C-terminal domain-like"/>
    <property type="match status" value="1"/>
</dbReference>
<evidence type="ECO:0000313" key="10">
    <source>
        <dbReference type="Proteomes" id="UP000033566"/>
    </source>
</evidence>
<dbReference type="Pfam" id="PF02737">
    <property type="entry name" value="3HCDH_N"/>
    <property type="match status" value="1"/>
</dbReference>
<dbReference type="Pfam" id="PF00725">
    <property type="entry name" value="3HCDH"/>
    <property type="match status" value="1"/>
</dbReference>
<dbReference type="PANTHER" id="PTHR43561:SF3">
    <property type="entry name" value="HYDROXYACYL-COENZYME A DEHYDROGENASE, MITOCHONDRIAL"/>
    <property type="match status" value="1"/>
</dbReference>
<dbReference type="Gene3D" id="3.40.50.720">
    <property type="entry name" value="NAD(P)-binding Rossmann-like Domain"/>
    <property type="match status" value="1"/>
</dbReference>
<dbReference type="InterPro" id="IPR013328">
    <property type="entry name" value="6PGD_dom2"/>
</dbReference>
<dbReference type="InterPro" id="IPR036291">
    <property type="entry name" value="NAD(P)-bd_dom_sf"/>
</dbReference>
<dbReference type="EMBL" id="CP011311">
    <property type="protein sequence ID" value="AKE40127.1"/>
    <property type="molecule type" value="Genomic_DNA"/>
</dbReference>
<keyword evidence="5" id="KW-0520">NAD</keyword>
<feature type="region of interest" description="Disordered" evidence="8">
    <location>
        <begin position="271"/>
        <end position="295"/>
    </location>
</feature>
<dbReference type="PANTHER" id="PTHR43561">
    <property type="match status" value="1"/>
</dbReference>
<evidence type="ECO:0000256" key="8">
    <source>
        <dbReference type="SAM" id="MobiDB-lite"/>
    </source>
</evidence>
<evidence type="ECO:0000256" key="1">
    <source>
        <dbReference type="ARBA" id="ARBA00005005"/>
    </source>
</evidence>
<dbReference type="GO" id="GO:0003857">
    <property type="term" value="F:(3S)-3-hydroxyacyl-CoA dehydrogenase (NAD+) activity"/>
    <property type="evidence" value="ECO:0007669"/>
    <property type="project" value="UniProtKB-EC"/>
</dbReference>
<comment type="pathway">
    <text evidence="2">Lipid metabolism; butanoate metabolism.</text>
</comment>
<evidence type="ECO:0000256" key="6">
    <source>
        <dbReference type="ARBA" id="ARBA00023098"/>
    </source>
</evidence>
<proteinExistence type="predicted"/>
<comment type="pathway">
    <text evidence="1">Lipid metabolism; fatty acid beta-oxidation.</text>
</comment>
<dbReference type="OrthoDB" id="9771883at2"/>
<keyword evidence="6" id="KW-0443">Lipid metabolism</keyword>
<dbReference type="InterPro" id="IPR008927">
    <property type="entry name" value="6-PGluconate_DH-like_C_sf"/>
</dbReference>
<keyword evidence="10" id="KW-1185">Reference proteome</keyword>
<dbReference type="Proteomes" id="UP000033566">
    <property type="component" value="Chromosome"/>
</dbReference>
<evidence type="ECO:0000256" key="5">
    <source>
        <dbReference type="ARBA" id="ARBA00023027"/>
    </source>
</evidence>
<accession>A0A0F6QXQ6</accession>
<dbReference type="PIRSF" id="PIRSF000105">
    <property type="entry name" value="HCDH"/>
    <property type="match status" value="1"/>
</dbReference>
<feature type="compositionally biased region" description="Basic and acidic residues" evidence="8">
    <location>
        <begin position="282"/>
        <end position="295"/>
    </location>
</feature>
<protein>
    <submittedName>
        <fullName evidence="9">3-hydroxyacyl-CoA dehydrogenase</fullName>
        <ecNumber evidence="9">1.1.1.157</ecNumber>
    </submittedName>
</protein>
<dbReference type="GO" id="GO:0008691">
    <property type="term" value="F:3-hydroxybutyryl-CoA dehydrogenase activity"/>
    <property type="evidence" value="ECO:0007669"/>
    <property type="project" value="UniProtKB-EC"/>
</dbReference>
<dbReference type="InterPro" id="IPR052242">
    <property type="entry name" value="Mito_3-hydroxyacyl-CoA_DH"/>
</dbReference>
<dbReference type="InterPro" id="IPR006108">
    <property type="entry name" value="3HC_DH_C"/>
</dbReference>
<dbReference type="Gene3D" id="1.10.1040.10">
    <property type="entry name" value="N-(1-d-carboxylethyl)-l-norvaline Dehydrogenase, domain 2"/>
    <property type="match status" value="1"/>
</dbReference>